<gene>
    <name evidence="1" type="ORF">GmarT_05040</name>
</gene>
<organism evidence="1 2">
    <name type="scientific">Gimesia maris</name>
    <dbReference type="NCBI Taxonomy" id="122"/>
    <lineage>
        <taxon>Bacteria</taxon>
        <taxon>Pseudomonadati</taxon>
        <taxon>Planctomycetota</taxon>
        <taxon>Planctomycetia</taxon>
        <taxon>Planctomycetales</taxon>
        <taxon>Planctomycetaceae</taxon>
        <taxon>Gimesia</taxon>
    </lineage>
</organism>
<proteinExistence type="predicted"/>
<evidence type="ECO:0000313" key="1">
    <source>
        <dbReference type="EMBL" id="QEG14668.1"/>
    </source>
</evidence>
<keyword evidence="2" id="KW-1185">Reference proteome</keyword>
<reference evidence="1 2" key="1">
    <citation type="submission" date="2019-08" db="EMBL/GenBank/DDBJ databases">
        <title>Deep-cultivation of Planctomycetes and their phenomic and genomic characterization uncovers novel biology.</title>
        <authorList>
            <person name="Wiegand S."/>
            <person name="Jogler M."/>
            <person name="Boedeker C."/>
            <person name="Pinto D."/>
            <person name="Vollmers J."/>
            <person name="Rivas-Marin E."/>
            <person name="Kohn T."/>
            <person name="Peeters S.H."/>
            <person name="Heuer A."/>
            <person name="Rast P."/>
            <person name="Oberbeckmann S."/>
            <person name="Bunk B."/>
            <person name="Jeske O."/>
            <person name="Meyerdierks A."/>
            <person name="Storesund J.E."/>
            <person name="Kallscheuer N."/>
            <person name="Luecker S."/>
            <person name="Lage O.M."/>
            <person name="Pohl T."/>
            <person name="Merkel B.J."/>
            <person name="Hornburger P."/>
            <person name="Mueller R.-W."/>
            <person name="Bruemmer F."/>
            <person name="Labrenz M."/>
            <person name="Spormann A.M."/>
            <person name="Op den Camp H."/>
            <person name="Overmann J."/>
            <person name="Amann R."/>
            <person name="Jetten M.S.M."/>
            <person name="Mascher T."/>
            <person name="Medema M.H."/>
            <person name="Devos D.P."/>
            <person name="Kaster A.-K."/>
            <person name="Ovreas L."/>
            <person name="Rohde M."/>
            <person name="Galperin M.Y."/>
            <person name="Jogler C."/>
        </authorList>
    </citation>
    <scope>NUCLEOTIDE SEQUENCE [LARGE SCALE GENOMIC DNA]</scope>
    <source>
        <strain evidence="1 2">DSM 8797</strain>
    </source>
</reference>
<dbReference type="EMBL" id="CP042910">
    <property type="protein sequence ID" value="QEG14668.1"/>
    <property type="molecule type" value="Genomic_DNA"/>
</dbReference>
<accession>A0ABX5YGC5</accession>
<name>A0ABX5YGC5_9PLAN</name>
<protein>
    <submittedName>
        <fullName evidence="1">Uncharacterized protein</fullName>
    </submittedName>
</protein>
<sequence length="160" mass="18197">MGWGELLQFESRASHDKCIVGPADNGTRCFYYDWHGSVCLLLVWWFEICFHRTWEILWKGMGRSSRMNRIGWRYLLTGGQCGAVLERCRGDGLRCAATRRHTSRTGVVSGSANLEKTGCFIVKTWNKWCVFQCTVNWSRARLSLSFIVTGAQASRGVYAA</sequence>
<dbReference type="Proteomes" id="UP000322887">
    <property type="component" value="Chromosome"/>
</dbReference>
<evidence type="ECO:0000313" key="2">
    <source>
        <dbReference type="Proteomes" id="UP000322887"/>
    </source>
</evidence>